<reference evidence="2" key="3">
    <citation type="submission" date="2015-06" db="UniProtKB">
        <authorList>
            <consortium name="EnsemblMetazoa"/>
        </authorList>
    </citation>
    <scope>IDENTIFICATION</scope>
</reference>
<evidence type="ECO:0008006" key="4">
    <source>
        <dbReference type="Google" id="ProtNLM"/>
    </source>
</evidence>
<sequence length="74" mass="8466">NKLSMNISKTESMIFHQPKKNVNPPNIIIDCTVIENVDDFVYLGITINKHLSWKSHTRNIACKISKVNCILARN</sequence>
<evidence type="ECO:0000313" key="2">
    <source>
        <dbReference type="EnsemblMetazoa" id="CapteP146759"/>
    </source>
</evidence>
<dbReference type="AlphaFoldDB" id="R7USB6"/>
<dbReference type="OMA" id="QILHIAX"/>
<keyword evidence="3" id="KW-1185">Reference proteome</keyword>
<protein>
    <recommendedName>
        <fullName evidence="4">Reverse transcriptase domain-containing protein</fullName>
    </recommendedName>
</protein>
<dbReference type="EnsemblMetazoa" id="CapteT146759">
    <property type="protein sequence ID" value="CapteP146759"/>
    <property type="gene ID" value="CapteG146759"/>
</dbReference>
<dbReference type="EMBL" id="AMQN01021417">
    <property type="status" value="NOT_ANNOTATED_CDS"/>
    <property type="molecule type" value="Genomic_DNA"/>
</dbReference>
<reference evidence="1 3" key="2">
    <citation type="journal article" date="2013" name="Nature">
        <title>Insights into bilaterian evolution from three spiralian genomes.</title>
        <authorList>
            <person name="Simakov O."/>
            <person name="Marletaz F."/>
            <person name="Cho S.J."/>
            <person name="Edsinger-Gonzales E."/>
            <person name="Havlak P."/>
            <person name="Hellsten U."/>
            <person name="Kuo D.H."/>
            <person name="Larsson T."/>
            <person name="Lv J."/>
            <person name="Arendt D."/>
            <person name="Savage R."/>
            <person name="Osoegawa K."/>
            <person name="de Jong P."/>
            <person name="Grimwood J."/>
            <person name="Chapman J.A."/>
            <person name="Shapiro H."/>
            <person name="Aerts A."/>
            <person name="Otillar R.P."/>
            <person name="Terry A.Y."/>
            <person name="Boore J.L."/>
            <person name="Grigoriev I.V."/>
            <person name="Lindberg D.R."/>
            <person name="Seaver E.C."/>
            <person name="Weisblat D.A."/>
            <person name="Putnam N.H."/>
            <person name="Rokhsar D.S."/>
        </authorList>
    </citation>
    <scope>NUCLEOTIDE SEQUENCE</scope>
    <source>
        <strain evidence="1 3">I ESC-2004</strain>
    </source>
</reference>
<accession>R7USB6</accession>
<dbReference type="EMBL" id="KB298583">
    <property type="protein sequence ID" value="ELU09065.1"/>
    <property type="molecule type" value="Genomic_DNA"/>
</dbReference>
<organism evidence="1">
    <name type="scientific">Capitella teleta</name>
    <name type="common">Polychaete worm</name>
    <dbReference type="NCBI Taxonomy" id="283909"/>
    <lineage>
        <taxon>Eukaryota</taxon>
        <taxon>Metazoa</taxon>
        <taxon>Spiralia</taxon>
        <taxon>Lophotrochozoa</taxon>
        <taxon>Annelida</taxon>
        <taxon>Polychaeta</taxon>
        <taxon>Sedentaria</taxon>
        <taxon>Scolecida</taxon>
        <taxon>Capitellidae</taxon>
        <taxon>Capitella</taxon>
    </lineage>
</organism>
<gene>
    <name evidence="1" type="ORF">CAPTEDRAFT_146759</name>
</gene>
<evidence type="ECO:0000313" key="3">
    <source>
        <dbReference type="Proteomes" id="UP000014760"/>
    </source>
</evidence>
<reference evidence="3" key="1">
    <citation type="submission" date="2012-12" db="EMBL/GenBank/DDBJ databases">
        <authorList>
            <person name="Hellsten U."/>
            <person name="Grimwood J."/>
            <person name="Chapman J.A."/>
            <person name="Shapiro H."/>
            <person name="Aerts A."/>
            <person name="Otillar R.P."/>
            <person name="Terry A.Y."/>
            <person name="Boore J.L."/>
            <person name="Simakov O."/>
            <person name="Marletaz F."/>
            <person name="Cho S.-J."/>
            <person name="Edsinger-Gonzales E."/>
            <person name="Havlak P."/>
            <person name="Kuo D.-H."/>
            <person name="Larsson T."/>
            <person name="Lv J."/>
            <person name="Arendt D."/>
            <person name="Savage R."/>
            <person name="Osoegawa K."/>
            <person name="de Jong P."/>
            <person name="Lindberg D.R."/>
            <person name="Seaver E.C."/>
            <person name="Weisblat D.A."/>
            <person name="Putnam N.H."/>
            <person name="Grigoriev I.V."/>
            <person name="Rokhsar D.S."/>
        </authorList>
    </citation>
    <scope>NUCLEOTIDE SEQUENCE</scope>
    <source>
        <strain evidence="3">I ESC-2004</strain>
    </source>
</reference>
<evidence type="ECO:0000313" key="1">
    <source>
        <dbReference type="EMBL" id="ELU09065.1"/>
    </source>
</evidence>
<dbReference type="Proteomes" id="UP000014760">
    <property type="component" value="Unassembled WGS sequence"/>
</dbReference>
<feature type="non-terminal residue" evidence="1">
    <location>
        <position position="1"/>
    </location>
</feature>
<dbReference type="HOGENOM" id="CLU_2694865_0_0_1"/>
<name>R7USB6_CAPTE</name>
<proteinExistence type="predicted"/>
<dbReference type="OrthoDB" id="6096968at2759"/>